<dbReference type="InterPro" id="IPR011042">
    <property type="entry name" value="6-blade_b-propeller_TolB-like"/>
</dbReference>
<dbReference type="STRING" id="161398.PP2015_4029"/>
<dbReference type="Proteomes" id="UP000061457">
    <property type="component" value="Chromosome II"/>
</dbReference>
<name>A0A0S2K859_9GAMM</name>
<dbReference type="GO" id="GO:0003677">
    <property type="term" value="F:DNA binding"/>
    <property type="evidence" value="ECO:0007669"/>
    <property type="project" value="UniProtKB-UniRule"/>
</dbReference>
<evidence type="ECO:0000256" key="4">
    <source>
        <dbReference type="SAM" id="Phobius"/>
    </source>
</evidence>
<organism evidence="6 7">
    <name type="scientific">Pseudoalteromonas phenolica</name>
    <dbReference type="NCBI Taxonomy" id="161398"/>
    <lineage>
        <taxon>Bacteria</taxon>
        <taxon>Pseudomonadati</taxon>
        <taxon>Pseudomonadota</taxon>
        <taxon>Gammaproteobacteria</taxon>
        <taxon>Alteromonadales</taxon>
        <taxon>Pseudoalteromonadaceae</taxon>
        <taxon>Pseudoalteromonas</taxon>
    </lineage>
</organism>
<dbReference type="CDD" id="cd00383">
    <property type="entry name" value="trans_reg_C"/>
    <property type="match status" value="1"/>
</dbReference>
<evidence type="ECO:0000256" key="2">
    <source>
        <dbReference type="ARBA" id="ARBA00023125"/>
    </source>
</evidence>
<dbReference type="Pfam" id="PF07676">
    <property type="entry name" value="PD40"/>
    <property type="match status" value="2"/>
</dbReference>
<sequence>MQSSRILVNDVLVEPAALKIKISGQWQAIEAKQLALLLLLIQHQGQCVSRDTIIEKLWPNTLVSDNSVSQLVAQLRKTLQDNKAAARFIKTVPREGYQLVASISEPPSIKEKLVAPRINRPIYWLLFGGGVGVVISIIVSYLSQPIKQTSPFKYDSRLTSAPGLEVYLRYSPEGRYLAFSHLDENQSQFDLAVYDSQSKIVHSLKSTSYSEEAPVWSPDGKWLAYYRFDPFKCEVRAIAVDHTIEMWRLGKEKKLFDCELGYGPRKLYWLTNNHIVFNTQKINKLIVESYEFDSQLNLVKSYEYPEVVGEILDVVPESTKLLLKSQASGEFDLVFQTLENPEKKSNVLSSFDAALAVWYQPDQIITAQDQLQIQNITRQTTLPISSNSSLIGDLDISRSRGSIAYSEGHAQVSVYRLDSLRNLVPISSATRIDVSPSVSSDGNYYAFVSKQTRQNLSSEVWVRNKLRANAELVYTLESIESARLLLFSPDNQYLALMTESNKLLVINLFAKSAVKIATEFNLLRNVFWARDSHSLFFTSSDENGNPLNWQYDLLDSGNKLLKTHQEWPPLKERNITFTQFSEDMKSYLLPRLTAYFDESQLTASFALYLPVLHEHGAYFVIRTGHELSLYEYDNTTGEVSLLKELGTYLYDINTPLALTTSKNGKQILFNRIDGIEMDIVLHQSTKERQ</sequence>
<dbReference type="InterPro" id="IPR011659">
    <property type="entry name" value="WD40"/>
</dbReference>
<dbReference type="Gene3D" id="1.10.10.10">
    <property type="entry name" value="Winged helix-like DNA-binding domain superfamily/Winged helix DNA-binding domain"/>
    <property type="match status" value="1"/>
</dbReference>
<dbReference type="SUPFAM" id="SSF46894">
    <property type="entry name" value="C-terminal effector domain of the bipartite response regulators"/>
    <property type="match status" value="1"/>
</dbReference>
<keyword evidence="2 3" id="KW-0238">DNA-binding</keyword>
<dbReference type="InterPro" id="IPR036388">
    <property type="entry name" value="WH-like_DNA-bd_sf"/>
</dbReference>
<dbReference type="InterPro" id="IPR016032">
    <property type="entry name" value="Sig_transdc_resp-reg_C-effctor"/>
</dbReference>
<feature type="transmembrane region" description="Helical" evidence="4">
    <location>
        <begin position="122"/>
        <end position="142"/>
    </location>
</feature>
<reference evidence="6 7" key="1">
    <citation type="submission" date="2015-11" db="EMBL/GenBank/DDBJ databases">
        <authorList>
            <person name="Zhang Y."/>
            <person name="Guo Z."/>
        </authorList>
    </citation>
    <scope>NUCLEOTIDE SEQUENCE [LARGE SCALE GENOMIC DNA]</scope>
    <source>
        <strain evidence="6 7">KCTC 12086</strain>
    </source>
</reference>
<dbReference type="GO" id="GO:0000160">
    <property type="term" value="P:phosphorelay signal transduction system"/>
    <property type="evidence" value="ECO:0007669"/>
    <property type="project" value="InterPro"/>
</dbReference>
<keyword evidence="4" id="KW-0812">Transmembrane</keyword>
<accession>A0A0S2K859</accession>
<dbReference type="PROSITE" id="PS51755">
    <property type="entry name" value="OMPR_PHOB"/>
    <property type="match status" value="1"/>
</dbReference>
<dbReference type="PANTHER" id="PTHR36842">
    <property type="entry name" value="PROTEIN TOLB HOMOLOG"/>
    <property type="match status" value="1"/>
</dbReference>
<dbReference type="SMART" id="SM00862">
    <property type="entry name" value="Trans_reg_C"/>
    <property type="match status" value="1"/>
</dbReference>
<proteinExistence type="inferred from homology"/>
<keyword evidence="4" id="KW-1133">Transmembrane helix</keyword>
<dbReference type="SUPFAM" id="SSF82171">
    <property type="entry name" value="DPP6 N-terminal domain-like"/>
    <property type="match status" value="1"/>
</dbReference>
<keyword evidence="7" id="KW-1185">Reference proteome</keyword>
<dbReference type="Pfam" id="PF00486">
    <property type="entry name" value="Trans_reg_C"/>
    <property type="match status" value="1"/>
</dbReference>
<dbReference type="Gene3D" id="2.120.10.30">
    <property type="entry name" value="TolB, C-terminal domain"/>
    <property type="match status" value="2"/>
</dbReference>
<feature type="DNA-binding region" description="OmpR/PhoB-type" evidence="3">
    <location>
        <begin position="3"/>
        <end position="101"/>
    </location>
</feature>
<dbReference type="InterPro" id="IPR001867">
    <property type="entry name" value="OmpR/PhoB-type_DNA-bd"/>
</dbReference>
<evidence type="ECO:0000256" key="1">
    <source>
        <dbReference type="ARBA" id="ARBA00009820"/>
    </source>
</evidence>
<evidence type="ECO:0000313" key="6">
    <source>
        <dbReference type="EMBL" id="ALO44497.1"/>
    </source>
</evidence>
<keyword evidence="4" id="KW-0472">Membrane</keyword>
<dbReference type="PATRIC" id="fig|161398.10.peg.4132"/>
<feature type="domain" description="OmpR/PhoB-type" evidence="5">
    <location>
        <begin position="3"/>
        <end position="101"/>
    </location>
</feature>
<dbReference type="GO" id="GO:0006355">
    <property type="term" value="P:regulation of DNA-templated transcription"/>
    <property type="evidence" value="ECO:0007669"/>
    <property type="project" value="InterPro"/>
</dbReference>
<gene>
    <name evidence="6" type="ORF">PP2015_4029</name>
</gene>
<evidence type="ECO:0000256" key="3">
    <source>
        <dbReference type="PROSITE-ProRule" id="PRU01091"/>
    </source>
</evidence>
<dbReference type="KEGG" id="pphe:PP2015_4029"/>
<evidence type="ECO:0000259" key="5">
    <source>
        <dbReference type="PROSITE" id="PS51755"/>
    </source>
</evidence>
<evidence type="ECO:0000313" key="7">
    <source>
        <dbReference type="Proteomes" id="UP000061457"/>
    </source>
</evidence>
<dbReference type="AlphaFoldDB" id="A0A0S2K859"/>
<dbReference type="EMBL" id="CP013188">
    <property type="protein sequence ID" value="ALO44497.1"/>
    <property type="molecule type" value="Genomic_DNA"/>
</dbReference>
<comment type="similarity">
    <text evidence="1">Belongs to the TolB family.</text>
</comment>
<protein>
    <submittedName>
        <fullName evidence="6">Transcriptional regulator CadC</fullName>
    </submittedName>
</protein>